<feature type="transmembrane region" description="Helical" evidence="8">
    <location>
        <begin position="112"/>
        <end position="129"/>
    </location>
</feature>
<feature type="transmembrane region" description="Helical" evidence="8">
    <location>
        <begin position="86"/>
        <end position="106"/>
    </location>
</feature>
<gene>
    <name evidence="10" type="ORF">G4Y79_05770</name>
</gene>
<feature type="transmembrane region" description="Helical" evidence="8">
    <location>
        <begin position="387"/>
        <end position="404"/>
    </location>
</feature>
<dbReference type="AlphaFoldDB" id="A0A7S8EBG5"/>
<dbReference type="InterPro" id="IPR050297">
    <property type="entry name" value="LipidA_mod_glycosyltrf_83"/>
</dbReference>
<dbReference type="PANTHER" id="PTHR33908">
    <property type="entry name" value="MANNOSYLTRANSFERASE YKCB-RELATED"/>
    <property type="match status" value="1"/>
</dbReference>
<evidence type="ECO:0000256" key="5">
    <source>
        <dbReference type="ARBA" id="ARBA00022692"/>
    </source>
</evidence>
<sequence length="759" mass="86139">MSHPSVEDSTQQPGLSPLATLSRWALFLVILIVLTVMLLDTSTIVRVGVMLVLVMPIALMMRGWLHRRTPGAWLRQHPWIDRHSATLAHGLLWFAIISFCAAAIQLRPDADFSTSIWLILGLIAIPIAYELRPWPPSKDRLRQATTYEHSARWALVAIGTLAFVLLTLVNLRGSEFKLNVWAQGMLLISGVVLVGCGFWGHWHGVRQRLNAHFVALILVLLLAAVVRLYNLEWWTMRWLDELLFSNAIVDLRQPDRILMLKPFSGITAFSWAYPMLQALFASILGPGLLPLRLTSAFFGILTVAATYQLGRVQFDKRVGLVAAVIMATLPVHLQFSRIGIANIADPLFGVLALLFVARGLRRPSMRDYALAGLMLGLTQYFYEGGRIFFPLLVASWLVFTRIFARQGASYTPPKLRHLMALAFCFLILAAPLYLTWASWDARMLPRYNTTRAIWNTSALNSVLEEWFERIPVVMRVFVQLHDYSWFYGGTQPILLLPLVPFFFLGIAHSLARLLKPGGSLLVGWIAAGIVGIALIDDAWSYPRYMVLLPGLALCIGLGAIKTWDTFNQRRDARMLSINARPAWIAAAFIVTIMHIGYYFGIHIPNFYEDQYGYKTQQGIIYRDDIEDALWRVLGLPPETHVHIVSGNKPWDFNIEAVRTYFYREDLTIETIDPQSFEAKLMEMSPFDHHAFFLSKEDDISYQLMTMYFLVQDRVYKSPFNIPEEATMDLYFAPAIWSLNEDDGVMQPDLPANASTDEQP</sequence>
<keyword evidence="5 8" id="KW-0812">Transmembrane</keyword>
<feature type="transmembrane region" description="Helical" evidence="8">
    <location>
        <begin position="541"/>
        <end position="560"/>
    </location>
</feature>
<feature type="transmembrane region" description="Helical" evidence="8">
    <location>
        <begin position="518"/>
        <end position="535"/>
    </location>
</feature>
<evidence type="ECO:0000313" key="11">
    <source>
        <dbReference type="Proteomes" id="UP000594468"/>
    </source>
</evidence>
<feature type="transmembrane region" description="Helical" evidence="8">
    <location>
        <begin position="279"/>
        <end position="305"/>
    </location>
</feature>
<protein>
    <submittedName>
        <fullName evidence="10">Glycosyltransferase family 39 protein</fullName>
    </submittedName>
</protein>
<feature type="transmembrane region" description="Helical" evidence="8">
    <location>
        <begin position="581"/>
        <end position="600"/>
    </location>
</feature>
<feature type="transmembrane region" description="Helical" evidence="8">
    <location>
        <begin position="317"/>
        <end position="333"/>
    </location>
</feature>
<evidence type="ECO:0000313" key="10">
    <source>
        <dbReference type="EMBL" id="QPC83886.1"/>
    </source>
</evidence>
<dbReference type="Pfam" id="PF13231">
    <property type="entry name" value="PMT_2"/>
    <property type="match status" value="1"/>
</dbReference>
<keyword evidence="4 10" id="KW-0808">Transferase</keyword>
<keyword evidence="2" id="KW-1003">Cell membrane</keyword>
<dbReference type="EMBL" id="CP062983">
    <property type="protein sequence ID" value="QPC83886.1"/>
    <property type="molecule type" value="Genomic_DNA"/>
</dbReference>
<dbReference type="PANTHER" id="PTHR33908:SF11">
    <property type="entry name" value="MEMBRANE PROTEIN"/>
    <property type="match status" value="1"/>
</dbReference>
<evidence type="ECO:0000256" key="7">
    <source>
        <dbReference type="ARBA" id="ARBA00023136"/>
    </source>
</evidence>
<dbReference type="RefSeq" id="WP_195171950.1">
    <property type="nucleotide sequence ID" value="NZ_CP062983.1"/>
</dbReference>
<name>A0A7S8EBG5_9CHLR</name>
<dbReference type="Proteomes" id="UP000594468">
    <property type="component" value="Chromosome"/>
</dbReference>
<keyword evidence="7 8" id="KW-0472">Membrane</keyword>
<reference evidence="10 11" key="1">
    <citation type="submission" date="2020-02" db="EMBL/GenBank/DDBJ databases">
        <authorList>
            <person name="Zheng R.K."/>
            <person name="Sun C.M."/>
        </authorList>
    </citation>
    <scope>NUCLEOTIDE SEQUENCE [LARGE SCALE GENOMIC DNA]</scope>
    <source>
        <strain evidence="11">rifampicinis</strain>
    </source>
</reference>
<keyword evidence="3" id="KW-0328">Glycosyltransferase</keyword>
<feature type="transmembrane region" description="Helical" evidence="8">
    <location>
        <begin position="416"/>
        <end position="436"/>
    </location>
</feature>
<dbReference type="GO" id="GO:0016763">
    <property type="term" value="F:pentosyltransferase activity"/>
    <property type="evidence" value="ECO:0007669"/>
    <property type="project" value="TreeGrafter"/>
</dbReference>
<feature type="transmembrane region" description="Helical" evidence="8">
    <location>
        <begin position="485"/>
        <end position="506"/>
    </location>
</feature>
<comment type="subcellular location">
    <subcellularLocation>
        <location evidence="1">Cell membrane</location>
        <topology evidence="1">Multi-pass membrane protein</topology>
    </subcellularLocation>
</comment>
<feature type="domain" description="Glycosyltransferase RgtA/B/C/D-like" evidence="9">
    <location>
        <begin position="274"/>
        <end position="428"/>
    </location>
</feature>
<keyword evidence="6 8" id="KW-1133">Transmembrane helix</keyword>
<evidence type="ECO:0000256" key="3">
    <source>
        <dbReference type="ARBA" id="ARBA00022676"/>
    </source>
</evidence>
<evidence type="ECO:0000256" key="1">
    <source>
        <dbReference type="ARBA" id="ARBA00004651"/>
    </source>
</evidence>
<keyword evidence="11" id="KW-1185">Reference proteome</keyword>
<feature type="transmembrane region" description="Helical" evidence="8">
    <location>
        <begin position="181"/>
        <end position="202"/>
    </location>
</feature>
<feature type="transmembrane region" description="Helical" evidence="8">
    <location>
        <begin position="150"/>
        <end position="169"/>
    </location>
</feature>
<feature type="transmembrane region" description="Helical" evidence="8">
    <location>
        <begin position="45"/>
        <end position="65"/>
    </location>
</feature>
<dbReference type="GO" id="GO:0009103">
    <property type="term" value="P:lipopolysaccharide biosynthetic process"/>
    <property type="evidence" value="ECO:0007669"/>
    <property type="project" value="UniProtKB-ARBA"/>
</dbReference>
<proteinExistence type="predicted"/>
<accession>A0A7S8EBG5</accession>
<dbReference type="GO" id="GO:0005886">
    <property type="term" value="C:plasma membrane"/>
    <property type="evidence" value="ECO:0007669"/>
    <property type="project" value="UniProtKB-SubCell"/>
</dbReference>
<evidence type="ECO:0000256" key="4">
    <source>
        <dbReference type="ARBA" id="ARBA00022679"/>
    </source>
</evidence>
<evidence type="ECO:0000256" key="6">
    <source>
        <dbReference type="ARBA" id="ARBA00022989"/>
    </source>
</evidence>
<dbReference type="KEGG" id="pmet:G4Y79_05770"/>
<evidence type="ECO:0000256" key="8">
    <source>
        <dbReference type="SAM" id="Phobius"/>
    </source>
</evidence>
<feature type="transmembrane region" description="Helical" evidence="8">
    <location>
        <begin position="21"/>
        <end position="39"/>
    </location>
</feature>
<feature type="transmembrane region" description="Helical" evidence="8">
    <location>
        <begin position="209"/>
        <end position="229"/>
    </location>
</feature>
<evidence type="ECO:0000259" key="9">
    <source>
        <dbReference type="Pfam" id="PF13231"/>
    </source>
</evidence>
<evidence type="ECO:0000256" key="2">
    <source>
        <dbReference type="ARBA" id="ARBA00022475"/>
    </source>
</evidence>
<dbReference type="InterPro" id="IPR038731">
    <property type="entry name" value="RgtA/B/C-like"/>
</dbReference>
<organism evidence="10 11">
    <name type="scientific">Phototrophicus methaneseepsis</name>
    <dbReference type="NCBI Taxonomy" id="2710758"/>
    <lineage>
        <taxon>Bacteria</taxon>
        <taxon>Bacillati</taxon>
        <taxon>Chloroflexota</taxon>
        <taxon>Candidatus Thermofontia</taxon>
        <taxon>Phototrophicales</taxon>
        <taxon>Phototrophicaceae</taxon>
        <taxon>Phototrophicus</taxon>
    </lineage>
</organism>